<comment type="caution">
    <text evidence="1">The sequence shown here is derived from an EMBL/GenBank/DDBJ whole genome shotgun (WGS) entry which is preliminary data.</text>
</comment>
<evidence type="ECO:0000313" key="1">
    <source>
        <dbReference type="EMBL" id="MBR0669139.1"/>
    </source>
</evidence>
<gene>
    <name evidence="1" type="ORF">GXW71_32615</name>
</gene>
<protein>
    <submittedName>
        <fullName evidence="1">Uncharacterized protein</fullName>
    </submittedName>
</protein>
<dbReference type="InterPro" id="IPR056209">
    <property type="entry name" value="SU10_adaptor"/>
</dbReference>
<organism evidence="1 2">
    <name type="scientific">Plastoroseomonas hellenica</name>
    <dbReference type="NCBI Taxonomy" id="2687306"/>
    <lineage>
        <taxon>Bacteria</taxon>
        <taxon>Pseudomonadati</taxon>
        <taxon>Pseudomonadota</taxon>
        <taxon>Alphaproteobacteria</taxon>
        <taxon>Acetobacterales</taxon>
        <taxon>Acetobacteraceae</taxon>
        <taxon>Plastoroseomonas</taxon>
    </lineage>
</organism>
<dbReference type="Proteomes" id="UP001196870">
    <property type="component" value="Unassembled WGS sequence"/>
</dbReference>
<dbReference type="Pfam" id="PF24175">
    <property type="entry name" value="SU10_adaptor"/>
    <property type="match status" value="1"/>
</dbReference>
<proteinExistence type="predicted"/>
<sequence>MALSTYVELQASIASWLNRRDLTDRIPDFIRLAEDDINGKLRDRRMHRYVDALIADQPVVLPEDWLEAVRLTPKGRHRPLVLTTLDHIQALRGGRWPFDVLSPEGPAAAGVPEYYAVAGTVLEFFPLPVQPVTIEMVYFQKLPRLGADVPSNWLLAEDSAAYLYGSLMQAEPYLKNDARLATWAGLYKDRIDSRNRATEAARFSGGPLRRVRRGFR</sequence>
<name>A0ABS5F997_9PROT</name>
<reference evidence="2" key="1">
    <citation type="journal article" date="2021" name="Syst. Appl. Microbiol.">
        <title>Roseomonas hellenica sp. nov., isolated from roots of wild-growing Alkanna tinctoria.</title>
        <authorList>
            <person name="Rat A."/>
            <person name="Naranjo H.D."/>
            <person name="Lebbe L."/>
            <person name="Cnockaert M."/>
            <person name="Krigas N."/>
            <person name="Grigoriadou K."/>
            <person name="Maloupa E."/>
            <person name="Willems A."/>
        </authorList>
    </citation>
    <scope>NUCLEOTIDE SEQUENCE [LARGE SCALE GENOMIC DNA]</scope>
    <source>
        <strain evidence="2">LMG 31523</strain>
    </source>
</reference>
<dbReference type="RefSeq" id="WP_211857850.1">
    <property type="nucleotide sequence ID" value="NZ_JAAGBB010000085.1"/>
</dbReference>
<accession>A0ABS5F997</accession>
<keyword evidence="2" id="KW-1185">Reference proteome</keyword>
<dbReference type="EMBL" id="JAAGBB010000085">
    <property type="protein sequence ID" value="MBR0669139.1"/>
    <property type="molecule type" value="Genomic_DNA"/>
</dbReference>
<evidence type="ECO:0000313" key="2">
    <source>
        <dbReference type="Proteomes" id="UP001196870"/>
    </source>
</evidence>